<dbReference type="InterPro" id="IPR014743">
    <property type="entry name" value="Cl-channel_core"/>
</dbReference>
<dbReference type="PRINTS" id="PR00762">
    <property type="entry name" value="CLCHANNEL"/>
</dbReference>
<feature type="transmembrane region" description="Helical" evidence="11">
    <location>
        <begin position="163"/>
        <end position="179"/>
    </location>
</feature>
<evidence type="ECO:0000256" key="5">
    <source>
        <dbReference type="ARBA" id="ARBA00023065"/>
    </source>
</evidence>
<feature type="compositionally biased region" description="Low complexity" evidence="10">
    <location>
        <begin position="448"/>
        <end position="476"/>
    </location>
</feature>
<feature type="transmembrane region" description="Helical" evidence="11">
    <location>
        <begin position="316"/>
        <end position="335"/>
    </location>
</feature>
<keyword evidence="6 11" id="KW-0472">Membrane</keyword>
<feature type="region of interest" description="Disordered" evidence="10">
    <location>
        <begin position="437"/>
        <end position="524"/>
    </location>
</feature>
<dbReference type="EMBL" id="FMCW01000001">
    <property type="protein sequence ID" value="SCE64815.1"/>
    <property type="molecule type" value="Genomic_DNA"/>
</dbReference>
<evidence type="ECO:0000256" key="9">
    <source>
        <dbReference type="ARBA" id="ARBA00023303"/>
    </source>
</evidence>
<dbReference type="AlphaFoldDB" id="A0A1C4TZC4"/>
<evidence type="ECO:0000313" key="12">
    <source>
        <dbReference type="EMBL" id="SCE64815.1"/>
    </source>
</evidence>
<feature type="transmembrane region" description="Helical" evidence="11">
    <location>
        <begin position="347"/>
        <end position="367"/>
    </location>
</feature>
<dbReference type="SUPFAM" id="SSF81340">
    <property type="entry name" value="Clc chloride channel"/>
    <property type="match status" value="1"/>
</dbReference>
<dbReference type="GO" id="GO:0005254">
    <property type="term" value="F:chloride channel activity"/>
    <property type="evidence" value="ECO:0007669"/>
    <property type="project" value="UniProtKB-KW"/>
</dbReference>
<dbReference type="Gene3D" id="1.10.3080.10">
    <property type="entry name" value="Clc chloride channel"/>
    <property type="match status" value="1"/>
</dbReference>
<dbReference type="Proteomes" id="UP000199375">
    <property type="component" value="Unassembled WGS sequence"/>
</dbReference>
<feature type="transmembrane region" description="Helical" evidence="11">
    <location>
        <begin position="199"/>
        <end position="220"/>
    </location>
</feature>
<gene>
    <name evidence="12" type="ORF">GA0070558_101277</name>
</gene>
<evidence type="ECO:0000256" key="8">
    <source>
        <dbReference type="ARBA" id="ARBA00023214"/>
    </source>
</evidence>
<evidence type="ECO:0000256" key="11">
    <source>
        <dbReference type="SAM" id="Phobius"/>
    </source>
</evidence>
<keyword evidence="5" id="KW-0406">Ion transport</keyword>
<evidence type="ECO:0000256" key="10">
    <source>
        <dbReference type="SAM" id="MobiDB-lite"/>
    </source>
</evidence>
<keyword evidence="4 11" id="KW-1133">Transmembrane helix</keyword>
<keyword evidence="3 11" id="KW-0812">Transmembrane</keyword>
<dbReference type="InterPro" id="IPR050368">
    <property type="entry name" value="ClC-type_chloride_channel"/>
</dbReference>
<feature type="transmembrane region" description="Helical" evidence="11">
    <location>
        <begin position="241"/>
        <end position="263"/>
    </location>
</feature>
<dbReference type="RefSeq" id="WP_091274593.1">
    <property type="nucleotide sequence ID" value="NZ_FMCW01000001.1"/>
</dbReference>
<reference evidence="12 13" key="1">
    <citation type="submission" date="2016-06" db="EMBL/GenBank/DDBJ databases">
        <authorList>
            <person name="Kjaerup R.B."/>
            <person name="Dalgaard T.S."/>
            <person name="Juul-Madsen H.R."/>
        </authorList>
    </citation>
    <scope>NUCLEOTIDE SEQUENCE [LARGE SCALE GENOMIC DNA]</scope>
    <source>
        <strain evidence="12 13">DSM 45626</strain>
    </source>
</reference>
<protein>
    <submittedName>
        <fullName evidence="12">Chloride channel protein, CIC family</fullName>
    </submittedName>
</protein>
<evidence type="ECO:0000256" key="3">
    <source>
        <dbReference type="ARBA" id="ARBA00022692"/>
    </source>
</evidence>
<evidence type="ECO:0000256" key="4">
    <source>
        <dbReference type="ARBA" id="ARBA00022989"/>
    </source>
</evidence>
<name>A0A1C4TZC4_9ACTN</name>
<evidence type="ECO:0000256" key="6">
    <source>
        <dbReference type="ARBA" id="ARBA00023136"/>
    </source>
</evidence>
<evidence type="ECO:0000256" key="7">
    <source>
        <dbReference type="ARBA" id="ARBA00023173"/>
    </source>
</evidence>
<dbReference type="InterPro" id="IPR001807">
    <property type="entry name" value="ClC"/>
</dbReference>
<dbReference type="PANTHER" id="PTHR43427">
    <property type="entry name" value="CHLORIDE CHANNEL PROTEIN CLC-E"/>
    <property type="match status" value="1"/>
</dbReference>
<feature type="transmembrane region" description="Helical" evidence="11">
    <location>
        <begin position="283"/>
        <end position="304"/>
    </location>
</feature>
<keyword evidence="7" id="KW-0869">Chloride channel</keyword>
<dbReference type="GO" id="GO:0034707">
    <property type="term" value="C:chloride channel complex"/>
    <property type="evidence" value="ECO:0007669"/>
    <property type="project" value="UniProtKB-KW"/>
</dbReference>
<dbReference type="Pfam" id="PF00654">
    <property type="entry name" value="Voltage_CLC"/>
    <property type="match status" value="1"/>
</dbReference>
<keyword evidence="9" id="KW-0407">Ion channel</keyword>
<dbReference type="PANTHER" id="PTHR43427:SF6">
    <property type="entry name" value="CHLORIDE CHANNEL PROTEIN CLC-E"/>
    <property type="match status" value="1"/>
</dbReference>
<sequence>MSGRGGPGALRRWLPLATLTGALSGLAAAAFAELLHLGNELLLRGIGGHEVPGLAGEGGPAGAGGFPTPLLIPLLVAAGAFVATALVVWVAPETSGHGTDAAIHAAHHDPTGMRARVPAVKMLASAVLIGSGGSGGSEGPTAQITAALASVVARRSRLTYEQARITVAMGLAAGVGAIFRSPLGGALLGAELLYRADVAAGVVVPALLASAVSFLVFGLFHGFEPIFGTVAGTGWDHPAQWLVVPLLGLLAGLLGRLYAWAFYATAGFFSSARMRRLPRVLRPTLAGLVVGAIGLAVPGVLGTGYGTAQRAFDAEAMLSTSVWVLLAIPLVKIVSTSLSVGSGGSGGIFGPGLVIGATAGAAVWRLLEPLGLAPGSPAPYVIIGMAACLGSIAHAPLALVVMAAETTGNLSLLFPAMLATGIACLVVGDRTLYRSQLRDRSEDPPAPGSALGGPAVVGPRAPASGPPAGRAPAPSGRRPPRRAAGRPRERQPAGTARVPRRWTARRYPPPDPADRAGELTGREG</sequence>
<feature type="transmembrane region" description="Helical" evidence="11">
    <location>
        <begin position="70"/>
        <end position="91"/>
    </location>
</feature>
<feature type="transmembrane region" description="Helical" evidence="11">
    <location>
        <begin position="410"/>
        <end position="428"/>
    </location>
</feature>
<organism evidence="12 13">
    <name type="scientific">Micromonospora haikouensis</name>
    <dbReference type="NCBI Taxonomy" id="686309"/>
    <lineage>
        <taxon>Bacteria</taxon>
        <taxon>Bacillati</taxon>
        <taxon>Actinomycetota</taxon>
        <taxon>Actinomycetes</taxon>
        <taxon>Micromonosporales</taxon>
        <taxon>Micromonosporaceae</taxon>
        <taxon>Micromonospora</taxon>
    </lineage>
</organism>
<keyword evidence="8" id="KW-0868">Chloride</keyword>
<evidence type="ECO:0000256" key="1">
    <source>
        <dbReference type="ARBA" id="ARBA00004141"/>
    </source>
</evidence>
<comment type="subcellular location">
    <subcellularLocation>
        <location evidence="1">Membrane</location>
        <topology evidence="1">Multi-pass membrane protein</topology>
    </subcellularLocation>
</comment>
<keyword evidence="2" id="KW-0813">Transport</keyword>
<feature type="transmembrane region" description="Helical" evidence="11">
    <location>
        <begin position="379"/>
        <end position="404"/>
    </location>
</feature>
<proteinExistence type="predicted"/>
<dbReference type="CDD" id="cd00400">
    <property type="entry name" value="Voltage_gated_ClC"/>
    <property type="match status" value="1"/>
</dbReference>
<feature type="compositionally biased region" description="Basic and acidic residues" evidence="10">
    <location>
        <begin position="512"/>
        <end position="524"/>
    </location>
</feature>
<evidence type="ECO:0000313" key="13">
    <source>
        <dbReference type="Proteomes" id="UP000199375"/>
    </source>
</evidence>
<evidence type="ECO:0000256" key="2">
    <source>
        <dbReference type="ARBA" id="ARBA00022448"/>
    </source>
</evidence>
<accession>A0A1C4TZC4</accession>